<evidence type="ECO:0000259" key="11">
    <source>
        <dbReference type="Pfam" id="PF00593"/>
    </source>
</evidence>
<evidence type="ECO:0000313" key="14">
    <source>
        <dbReference type="Proteomes" id="UP000310532"/>
    </source>
</evidence>
<feature type="domain" description="TonB-dependent receptor plug" evidence="12">
    <location>
        <begin position="115"/>
        <end position="221"/>
    </location>
</feature>
<feature type="domain" description="TonB-dependent receptor-like beta-barrel" evidence="11">
    <location>
        <begin position="424"/>
        <end position="1010"/>
    </location>
</feature>
<evidence type="ECO:0000256" key="2">
    <source>
        <dbReference type="ARBA" id="ARBA00022448"/>
    </source>
</evidence>
<evidence type="ECO:0000256" key="1">
    <source>
        <dbReference type="ARBA" id="ARBA00004571"/>
    </source>
</evidence>
<evidence type="ECO:0000256" key="10">
    <source>
        <dbReference type="SAM" id="SignalP"/>
    </source>
</evidence>
<evidence type="ECO:0000256" key="6">
    <source>
        <dbReference type="ARBA" id="ARBA00023136"/>
    </source>
</evidence>
<dbReference type="Gene3D" id="2.60.40.1120">
    <property type="entry name" value="Carboxypeptidase-like, regulatory domain"/>
    <property type="match status" value="1"/>
</dbReference>
<keyword evidence="10" id="KW-0732">Signal</keyword>
<dbReference type="InterPro" id="IPR036942">
    <property type="entry name" value="Beta-barrel_TonB_sf"/>
</dbReference>
<evidence type="ECO:0000256" key="9">
    <source>
        <dbReference type="RuleBase" id="RU003357"/>
    </source>
</evidence>
<dbReference type="NCBIfam" id="TIGR04056">
    <property type="entry name" value="OMP_RagA_SusC"/>
    <property type="match status" value="1"/>
</dbReference>
<dbReference type="SUPFAM" id="SSF56935">
    <property type="entry name" value="Porins"/>
    <property type="match status" value="1"/>
</dbReference>
<name>A0A4S2AYU8_9BACE</name>
<dbReference type="Proteomes" id="UP000310532">
    <property type="component" value="Unassembled WGS sequence"/>
</dbReference>
<evidence type="ECO:0000256" key="4">
    <source>
        <dbReference type="ARBA" id="ARBA00022692"/>
    </source>
</evidence>
<dbReference type="SUPFAM" id="SSF49464">
    <property type="entry name" value="Carboxypeptidase regulatory domain-like"/>
    <property type="match status" value="1"/>
</dbReference>
<dbReference type="InterPro" id="IPR039426">
    <property type="entry name" value="TonB-dep_rcpt-like"/>
</dbReference>
<dbReference type="InterPro" id="IPR012910">
    <property type="entry name" value="Plug_dom"/>
</dbReference>
<comment type="caution">
    <text evidence="13">The sequence shown here is derived from an EMBL/GenBank/DDBJ whole genome shotgun (WGS) entry which is preliminary data.</text>
</comment>
<evidence type="ECO:0000256" key="3">
    <source>
        <dbReference type="ARBA" id="ARBA00022452"/>
    </source>
</evidence>
<dbReference type="Pfam" id="PF13715">
    <property type="entry name" value="CarbopepD_reg_2"/>
    <property type="match status" value="1"/>
</dbReference>
<keyword evidence="7 8" id="KW-0998">Cell outer membrane</keyword>
<dbReference type="Pfam" id="PF00593">
    <property type="entry name" value="TonB_dep_Rec_b-barrel"/>
    <property type="match status" value="1"/>
</dbReference>
<evidence type="ECO:0000256" key="8">
    <source>
        <dbReference type="PROSITE-ProRule" id="PRU01360"/>
    </source>
</evidence>
<dbReference type="AlphaFoldDB" id="A0A4S2AYU8"/>
<accession>A0A4S2AYU8</accession>
<evidence type="ECO:0000259" key="12">
    <source>
        <dbReference type="Pfam" id="PF07715"/>
    </source>
</evidence>
<comment type="similarity">
    <text evidence="8 9">Belongs to the TonB-dependent receptor family.</text>
</comment>
<evidence type="ECO:0000313" key="13">
    <source>
        <dbReference type="EMBL" id="TGY06595.1"/>
    </source>
</evidence>
<feature type="signal peptide" evidence="10">
    <location>
        <begin position="1"/>
        <end position="21"/>
    </location>
</feature>
<keyword evidence="6 8" id="KW-0472">Membrane</keyword>
<dbReference type="Pfam" id="PF07715">
    <property type="entry name" value="Plug"/>
    <property type="match status" value="1"/>
</dbReference>
<gene>
    <name evidence="13" type="ORF">E5355_08615</name>
</gene>
<keyword evidence="2 8" id="KW-0813">Transport</keyword>
<dbReference type="InterPro" id="IPR023996">
    <property type="entry name" value="TonB-dep_OMP_SusC/RagA"/>
</dbReference>
<keyword evidence="3 8" id="KW-1134">Transmembrane beta strand</keyword>
<evidence type="ECO:0000256" key="5">
    <source>
        <dbReference type="ARBA" id="ARBA00023077"/>
    </source>
</evidence>
<dbReference type="Gene3D" id="2.170.130.10">
    <property type="entry name" value="TonB-dependent receptor, plug domain"/>
    <property type="match status" value="1"/>
</dbReference>
<dbReference type="GO" id="GO:0009279">
    <property type="term" value="C:cell outer membrane"/>
    <property type="evidence" value="ECO:0007669"/>
    <property type="project" value="UniProtKB-SubCell"/>
</dbReference>
<organism evidence="13 14">
    <name type="scientific">Bacteroides muris</name>
    <name type="common">ex Afrizal et al. 2022</name>
    <dbReference type="NCBI Taxonomy" id="2516960"/>
    <lineage>
        <taxon>Bacteria</taxon>
        <taxon>Pseudomonadati</taxon>
        <taxon>Bacteroidota</taxon>
        <taxon>Bacteroidia</taxon>
        <taxon>Bacteroidales</taxon>
        <taxon>Bacteroidaceae</taxon>
        <taxon>Bacteroides</taxon>
    </lineage>
</organism>
<dbReference type="InterPro" id="IPR023997">
    <property type="entry name" value="TonB-dep_OMP_SusC/RagA_CS"/>
</dbReference>
<sequence length="1040" mass="117477">MNLKKYVFLLLLVLFCLPMSAQDGKVTVSGEVVDNQGEPVIGANVLEVGTTNGVITDLDGRFKLSVNSKSEIQVTFIGYTPQTFKANAVPAKIILKEDSEMLQEVVVVGYGTMKKSDLTGAVASIKGTDMEKEQRQTIQDMLRTGVAGLSVGMETDAKGNSSMLIRGKGSIAASTAPLLVLDGVIFSGQMTDINPNDIERVDVLKDASSTAVYGAQAANGVVLITTKKGGGDKPTISFNGSWGWNMVHSSPEVYQGQDFINFRQDVMKSQQYEQAATGYFDNPANMTNTELAEWMGSDTGDPTRVWLTRLRLESVEIDNYMAGRTVDWKDLTQQTALRQDYTLSVSGKKGEMSYYTSINYLKNESNNVGSEYSAIRARVNLQNKVQDFLTYGVNAQFTSRNEGKMPYDSNNTAETQINSYATWSTALSPYGNVYDEEGNLTYYPNSNNNATNPLLNMVYTDKKKDYENLNASLYLKFDLPLGFSLQTTYSPRFEWVNYMFHKSADHPGSGAQGGLVNRWAQKDFYWQWDNMLKWNRSFGKHSLDFTGLLNWEKFQRWRTQAENEAFQPSDNLGFHGIEFGTVPNVGSNDIYRTGAAMMARLHYSFADRYLITATVRRDGYSAFGQENPWATFPSVALGWVFTEEPFFKNLNVNWLDYAKLRLSYSENGNRSVGEYAALMQLRAMKYLYIDQKTGELVNANTFYCNSMANPHLKWEKTTSYNIGLDFTTLGGRLGGGIDIYHKSTTDLLNDRQLPTIIGYPSVKSNIGEVWNRGVELSLHSTNIQNNVLTWRTTFNLAYNKNTIKHLYGVMEDVKDENGNVIGQKEANDIDKGYFIDHALDEVWSFKFIGVWQENEREEAAKYGQIPGDPKILDADKNYKYSNDDKVFLGNTTPKVRWNMRNEFTLFKNFDISFSMYSYLGHIKKQNRFTNNNALLNTVNQIKCDYWTAENPINDYPRLSAKSPSGITYYIYKKASFMRIDNLSFGYSFPKNLLKPVKLEALRLNLTVKNLGYFTGWPAYDPEHSDANTPRTVTFGINMTL</sequence>
<keyword evidence="4 8" id="KW-0812">Transmembrane</keyword>
<dbReference type="NCBIfam" id="TIGR04057">
    <property type="entry name" value="SusC_RagA_signa"/>
    <property type="match status" value="1"/>
</dbReference>
<dbReference type="FunFam" id="2.60.40.1120:FF:000003">
    <property type="entry name" value="Outer membrane protein Omp121"/>
    <property type="match status" value="1"/>
</dbReference>
<dbReference type="EMBL" id="SRYZ01000015">
    <property type="protein sequence ID" value="TGY06595.1"/>
    <property type="molecule type" value="Genomic_DNA"/>
</dbReference>
<dbReference type="InterPro" id="IPR008969">
    <property type="entry name" value="CarboxyPept-like_regulatory"/>
</dbReference>
<dbReference type="InterPro" id="IPR037066">
    <property type="entry name" value="Plug_dom_sf"/>
</dbReference>
<dbReference type="PROSITE" id="PS52016">
    <property type="entry name" value="TONB_DEPENDENT_REC_3"/>
    <property type="match status" value="1"/>
</dbReference>
<proteinExistence type="inferred from homology"/>
<keyword evidence="5 9" id="KW-0798">TonB box</keyword>
<feature type="chain" id="PRO_5020989319" evidence="10">
    <location>
        <begin position="22"/>
        <end position="1040"/>
    </location>
</feature>
<dbReference type="RefSeq" id="WP_136010023.1">
    <property type="nucleotide sequence ID" value="NZ_SRYZ01000015.1"/>
</dbReference>
<protein>
    <submittedName>
        <fullName evidence="13">SusC/RagA family TonB-linked outer membrane protein</fullName>
    </submittedName>
</protein>
<comment type="subcellular location">
    <subcellularLocation>
        <location evidence="1 8">Cell outer membrane</location>
        <topology evidence="1 8">Multi-pass membrane protein</topology>
    </subcellularLocation>
</comment>
<dbReference type="Gene3D" id="2.40.170.20">
    <property type="entry name" value="TonB-dependent receptor, beta-barrel domain"/>
    <property type="match status" value="1"/>
</dbReference>
<keyword evidence="14" id="KW-1185">Reference proteome</keyword>
<reference evidence="13 14" key="1">
    <citation type="submission" date="2019-04" db="EMBL/GenBank/DDBJ databases">
        <title>Microbes associate with the intestines of laboratory mice.</title>
        <authorList>
            <person name="Navarre W."/>
            <person name="Wong E."/>
            <person name="Huang K."/>
            <person name="Tropini C."/>
            <person name="Ng K."/>
            <person name="Yu B."/>
        </authorList>
    </citation>
    <scope>NUCLEOTIDE SEQUENCE [LARGE SCALE GENOMIC DNA]</scope>
    <source>
        <strain evidence="13 14">NM69_E16B</strain>
    </source>
</reference>
<evidence type="ECO:0000256" key="7">
    <source>
        <dbReference type="ARBA" id="ARBA00023237"/>
    </source>
</evidence>
<dbReference type="InterPro" id="IPR000531">
    <property type="entry name" value="Beta-barrel_TonB"/>
</dbReference>